<proteinExistence type="predicted"/>
<reference evidence="10" key="1">
    <citation type="journal article" date="2020" name="Stud. Mycol.">
        <title>101 Dothideomycetes genomes: a test case for predicting lifestyles and emergence of pathogens.</title>
        <authorList>
            <person name="Haridas S."/>
            <person name="Albert R."/>
            <person name="Binder M."/>
            <person name="Bloem J."/>
            <person name="Labutti K."/>
            <person name="Salamov A."/>
            <person name="Andreopoulos B."/>
            <person name="Baker S."/>
            <person name="Barry K."/>
            <person name="Bills G."/>
            <person name="Bluhm B."/>
            <person name="Cannon C."/>
            <person name="Castanera R."/>
            <person name="Culley D."/>
            <person name="Daum C."/>
            <person name="Ezra D."/>
            <person name="Gonzalez J."/>
            <person name="Henrissat B."/>
            <person name="Kuo A."/>
            <person name="Liang C."/>
            <person name="Lipzen A."/>
            <person name="Lutzoni F."/>
            <person name="Magnuson J."/>
            <person name="Mondo S."/>
            <person name="Nolan M."/>
            <person name="Ohm R."/>
            <person name="Pangilinan J."/>
            <person name="Park H.-J."/>
            <person name="Ramirez L."/>
            <person name="Alfaro M."/>
            <person name="Sun H."/>
            <person name="Tritt A."/>
            <person name="Yoshinaga Y."/>
            <person name="Zwiers L.-H."/>
            <person name="Turgeon B."/>
            <person name="Goodwin S."/>
            <person name="Spatafora J."/>
            <person name="Crous P."/>
            <person name="Grigoriev I."/>
        </authorList>
    </citation>
    <scope>NUCLEOTIDE SEQUENCE</scope>
    <source>
        <strain evidence="10">ATCC 74209</strain>
    </source>
</reference>
<name>A0A9P4JGW2_9PLEO</name>
<comment type="caution">
    <text evidence="10">The sequence shown here is derived from an EMBL/GenBank/DDBJ whole genome shotgun (WGS) entry which is preliminary data.</text>
</comment>
<evidence type="ECO:0000256" key="4">
    <source>
        <dbReference type="ARBA" id="ARBA00022771"/>
    </source>
</evidence>
<feature type="compositionally biased region" description="Polar residues" evidence="8">
    <location>
        <begin position="149"/>
        <end position="174"/>
    </location>
</feature>
<dbReference type="GO" id="GO:0005634">
    <property type="term" value="C:nucleus"/>
    <property type="evidence" value="ECO:0007669"/>
    <property type="project" value="UniProtKB-SubCell"/>
</dbReference>
<keyword evidence="11" id="KW-1185">Reference proteome</keyword>
<feature type="compositionally biased region" description="Polar residues" evidence="8">
    <location>
        <begin position="542"/>
        <end position="552"/>
    </location>
</feature>
<dbReference type="SUPFAM" id="SSF57667">
    <property type="entry name" value="beta-beta-alpha zinc fingers"/>
    <property type="match status" value="2"/>
</dbReference>
<dbReference type="PROSITE" id="PS50157">
    <property type="entry name" value="ZINC_FINGER_C2H2_2"/>
    <property type="match status" value="1"/>
</dbReference>
<evidence type="ECO:0000256" key="1">
    <source>
        <dbReference type="ARBA" id="ARBA00004123"/>
    </source>
</evidence>
<evidence type="ECO:0000256" key="7">
    <source>
        <dbReference type="PROSITE-ProRule" id="PRU00042"/>
    </source>
</evidence>
<feature type="region of interest" description="Disordered" evidence="8">
    <location>
        <begin position="149"/>
        <end position="176"/>
    </location>
</feature>
<organism evidence="10 11">
    <name type="scientific">Delitschia confertaspora ATCC 74209</name>
    <dbReference type="NCBI Taxonomy" id="1513339"/>
    <lineage>
        <taxon>Eukaryota</taxon>
        <taxon>Fungi</taxon>
        <taxon>Dikarya</taxon>
        <taxon>Ascomycota</taxon>
        <taxon>Pezizomycotina</taxon>
        <taxon>Dothideomycetes</taxon>
        <taxon>Pleosporomycetidae</taxon>
        <taxon>Pleosporales</taxon>
        <taxon>Delitschiaceae</taxon>
        <taxon>Delitschia</taxon>
    </lineage>
</organism>
<feature type="region of interest" description="Disordered" evidence="8">
    <location>
        <begin position="779"/>
        <end position="827"/>
    </location>
</feature>
<dbReference type="OrthoDB" id="6077919at2759"/>
<dbReference type="GO" id="GO:0008270">
    <property type="term" value="F:zinc ion binding"/>
    <property type="evidence" value="ECO:0007669"/>
    <property type="project" value="UniProtKB-KW"/>
</dbReference>
<dbReference type="Gene3D" id="3.30.160.60">
    <property type="entry name" value="Classic Zinc Finger"/>
    <property type="match status" value="2"/>
</dbReference>
<feature type="domain" description="C2H2-type" evidence="9">
    <location>
        <begin position="220"/>
        <end position="247"/>
    </location>
</feature>
<feature type="compositionally biased region" description="Polar residues" evidence="8">
    <location>
        <begin position="23"/>
        <end position="34"/>
    </location>
</feature>
<evidence type="ECO:0000313" key="10">
    <source>
        <dbReference type="EMBL" id="KAF2196984.1"/>
    </source>
</evidence>
<feature type="compositionally biased region" description="Polar residues" evidence="8">
    <location>
        <begin position="191"/>
        <end position="210"/>
    </location>
</feature>
<sequence>MSRHHMNWSFDIPEYSFNGQVYQGGNASISQGPSQGRRPQDTANASSAHGFQSRRHASASEVGNYTNYNQFNVPPQMAQNVPPLLRPQLSTNRHSVSDSLTRFCNDDSPWTPEQVRQPKVSNNAFNFPQTNTDFHLFYHQAFGSEVGSNGISDSGYQSQHPQSNLSNEPDQCNQDLPDVTRQTRHLRVDSTPTKLYSGPTRNADQLSVRSHGSRASGKEYKCSQCTEVFKCPSDAKKHTFKHDKPYKCGLPNCPRDGQGFTTVNDLNRHKKSVHGIGALEKSFQCASENCRSKDKVWPRLDNFKQHIQRMHAEEDELDLIRRSEYKPPTPSPSVSMLSVAPMDTTLAGMGVEKQFTSNDFDDPGSAMSLTPDQSPNPWTSFNMTSSHKFATDVDQAEAEIFTARMGNIEMNMNLAPRQINQNQGSSFNQGSMIQNLAPTARDDVSKLSTLSVVTELQSLRRHTPQPLPLLSKEPQTKAEQQKQALQNLSRLIPLIAENIQSSSNNEPVDLGNVILQVIGGATGMEKQQVGSSAQHLMKETSVDSPSSPEPTDTITRTQAVKGLQALSNLLKQKGKKPIGVSNRPEPCSSAKNWCDRCNTSLPRACDLKKHMKRHTRPYGCTYAKCYKRFGAKSDWKRHENSQHFQLECYRCCRPCSSSSSVSSSQTTACGELFYYSETLKDHLISQHLFSEQDQQKLDAEVKASKIGKNGQGQFWCGFCTSLIKLNAKRNAAWDERFNHIDEHFKKGRSIEEWWCLEARKSKGECFREVNRSIFDDESQLDEKEDRKGEDEVDASSSSDAVIKLNEGNGRKRSASKESEQGDGKRRKRDERVIVRFCLRTPALRLLY</sequence>
<keyword evidence="6" id="KW-0539">Nucleus</keyword>
<comment type="subcellular location">
    <subcellularLocation>
        <location evidence="1">Nucleus</location>
    </subcellularLocation>
</comment>
<evidence type="ECO:0000256" key="6">
    <source>
        <dbReference type="ARBA" id="ARBA00023242"/>
    </source>
</evidence>
<feature type="compositionally biased region" description="Basic and acidic residues" evidence="8">
    <location>
        <begin position="779"/>
        <end position="789"/>
    </location>
</feature>
<protein>
    <recommendedName>
        <fullName evidence="9">C2H2-type domain-containing protein</fullName>
    </recommendedName>
</protein>
<evidence type="ECO:0000259" key="9">
    <source>
        <dbReference type="PROSITE" id="PS50157"/>
    </source>
</evidence>
<feature type="region of interest" description="Disordered" evidence="8">
    <location>
        <begin position="532"/>
        <end position="552"/>
    </location>
</feature>
<accession>A0A9P4JGW2</accession>
<evidence type="ECO:0000256" key="8">
    <source>
        <dbReference type="SAM" id="MobiDB-lite"/>
    </source>
</evidence>
<dbReference type="SMART" id="SM00355">
    <property type="entry name" value="ZnF_C2H2"/>
    <property type="match status" value="5"/>
</dbReference>
<evidence type="ECO:0000256" key="3">
    <source>
        <dbReference type="ARBA" id="ARBA00022737"/>
    </source>
</evidence>
<dbReference type="PANTHER" id="PTHR24406">
    <property type="entry name" value="TRANSCRIPTIONAL REPRESSOR CTCFL-RELATED"/>
    <property type="match status" value="1"/>
</dbReference>
<feature type="region of interest" description="Disordered" evidence="8">
    <location>
        <begin position="191"/>
        <end position="213"/>
    </location>
</feature>
<dbReference type="InterPro" id="IPR050888">
    <property type="entry name" value="ZnF_C2H2-type_TF"/>
</dbReference>
<feature type="compositionally biased region" description="Polar residues" evidence="8">
    <location>
        <begin position="41"/>
        <end position="50"/>
    </location>
</feature>
<dbReference type="InterPro" id="IPR036236">
    <property type="entry name" value="Znf_C2H2_sf"/>
</dbReference>
<dbReference type="Proteomes" id="UP000799536">
    <property type="component" value="Unassembled WGS sequence"/>
</dbReference>
<feature type="region of interest" description="Disordered" evidence="8">
    <location>
        <begin position="23"/>
        <end position="59"/>
    </location>
</feature>
<feature type="compositionally biased region" description="Basic and acidic residues" evidence="8">
    <location>
        <begin position="814"/>
        <end position="827"/>
    </location>
</feature>
<evidence type="ECO:0000313" key="11">
    <source>
        <dbReference type="Proteomes" id="UP000799536"/>
    </source>
</evidence>
<evidence type="ECO:0000256" key="2">
    <source>
        <dbReference type="ARBA" id="ARBA00022723"/>
    </source>
</evidence>
<keyword evidence="5" id="KW-0862">Zinc</keyword>
<dbReference type="AlphaFoldDB" id="A0A9P4JGW2"/>
<dbReference type="PROSITE" id="PS00028">
    <property type="entry name" value="ZINC_FINGER_C2H2_1"/>
    <property type="match status" value="3"/>
</dbReference>
<keyword evidence="2" id="KW-0479">Metal-binding</keyword>
<dbReference type="InterPro" id="IPR013087">
    <property type="entry name" value="Znf_C2H2_type"/>
</dbReference>
<dbReference type="EMBL" id="ML994294">
    <property type="protein sequence ID" value="KAF2196984.1"/>
    <property type="molecule type" value="Genomic_DNA"/>
</dbReference>
<evidence type="ECO:0000256" key="5">
    <source>
        <dbReference type="ARBA" id="ARBA00022833"/>
    </source>
</evidence>
<keyword evidence="3" id="KW-0677">Repeat</keyword>
<keyword evidence="4 7" id="KW-0863">Zinc-finger</keyword>
<gene>
    <name evidence="10" type="ORF">GQ43DRAFT_475846</name>
</gene>